<dbReference type="InterPro" id="IPR035965">
    <property type="entry name" value="PAS-like_dom_sf"/>
</dbReference>
<dbReference type="PROSITE" id="PS50112">
    <property type="entry name" value="PAS"/>
    <property type="match status" value="1"/>
</dbReference>
<dbReference type="SMART" id="SM00091">
    <property type="entry name" value="PAS"/>
    <property type="match status" value="1"/>
</dbReference>
<dbReference type="PROSITE" id="PS50110">
    <property type="entry name" value="RESPONSE_REGULATORY"/>
    <property type="match status" value="1"/>
</dbReference>
<dbReference type="PRINTS" id="PR00344">
    <property type="entry name" value="BCTRLSENSOR"/>
</dbReference>
<dbReference type="InterPro" id="IPR001610">
    <property type="entry name" value="PAC"/>
</dbReference>
<feature type="domain" description="Histidine kinase" evidence="5">
    <location>
        <begin position="170"/>
        <end position="392"/>
    </location>
</feature>
<evidence type="ECO:0000256" key="1">
    <source>
        <dbReference type="ARBA" id="ARBA00000085"/>
    </source>
</evidence>
<sequence>MTPTLHLRPPQTPPLTPPPSRVLRLAAAQFALLPQAAEAMALGMIVTDATRPENPIVYCNPGFERLTGYTSEETLGRNCRFLQGPDTDPNELARLRLAVREKCACSVVLRNYRKDRTSFWNALSVTPLADADGVVTHFVGVLHDITPMKELEAQFLQAQKMEVVGRLTGGVAHDFNNLLTVINGFTEAALDTLAADHPAAAMLAEVAAAGERAAGLTRQLLAFSRKGTGRRTRADLSATTSGCEGMIRRLIGAGVALVVRVGTSMGSVAVDPGRVEQIVMNLAINARDAMPAGGTLTISTLSADVPNGAPHHADVPPGRYAVLRVTDTGHGMDAATRARIFEPFFTTKPAGRGTGLGLSTVVEIVRGAGGHVRVESEPGRGTAFTVYLPQAIAAPTDPVPDSSGEYRMRGWEVVLVVDDDAPVRAVMCLALRARGYTVLEAADATEALVLARTHDGPIHLAISDVLVPTASGAALAGELRAARPGLRVLLVSGYSGETEIDEGPDAAFLAKPFTPAALATKVRAVLDRT</sequence>
<comment type="catalytic activity">
    <reaction evidence="1">
        <text>ATP + protein L-histidine = ADP + protein N-phospho-L-histidine.</text>
        <dbReference type="EC" id="2.7.13.3"/>
    </reaction>
</comment>
<accession>A0A6M5YIJ2</accession>
<dbReference type="CDD" id="cd00082">
    <property type="entry name" value="HisKA"/>
    <property type="match status" value="1"/>
</dbReference>
<dbReference type="Gene3D" id="1.10.287.130">
    <property type="match status" value="1"/>
</dbReference>
<keyword evidence="3 4" id="KW-0597">Phosphoprotein</keyword>
<dbReference type="InterPro" id="IPR004358">
    <property type="entry name" value="Sig_transdc_His_kin-like_C"/>
</dbReference>
<evidence type="ECO:0000313" key="9">
    <source>
        <dbReference type="EMBL" id="QJW93899.1"/>
    </source>
</evidence>
<dbReference type="Proteomes" id="UP000503447">
    <property type="component" value="Chromosome"/>
</dbReference>
<evidence type="ECO:0000259" key="6">
    <source>
        <dbReference type="PROSITE" id="PS50110"/>
    </source>
</evidence>
<dbReference type="Pfam" id="PF00072">
    <property type="entry name" value="Response_reg"/>
    <property type="match status" value="1"/>
</dbReference>
<dbReference type="InterPro" id="IPR003661">
    <property type="entry name" value="HisK_dim/P_dom"/>
</dbReference>
<feature type="domain" description="Response regulatory" evidence="6">
    <location>
        <begin position="413"/>
        <end position="526"/>
    </location>
</feature>
<dbReference type="CDD" id="cd00130">
    <property type="entry name" value="PAS"/>
    <property type="match status" value="1"/>
</dbReference>
<dbReference type="SUPFAM" id="SSF52172">
    <property type="entry name" value="CheY-like"/>
    <property type="match status" value="1"/>
</dbReference>
<dbReference type="SMART" id="SM00388">
    <property type="entry name" value="HisKA"/>
    <property type="match status" value="1"/>
</dbReference>
<evidence type="ECO:0000259" key="5">
    <source>
        <dbReference type="PROSITE" id="PS50109"/>
    </source>
</evidence>
<dbReference type="PANTHER" id="PTHR43065:SF42">
    <property type="entry name" value="TWO-COMPONENT SENSOR PPRA"/>
    <property type="match status" value="1"/>
</dbReference>
<keyword evidence="10" id="KW-1185">Reference proteome</keyword>
<dbReference type="InterPro" id="IPR036890">
    <property type="entry name" value="HATPase_C_sf"/>
</dbReference>
<dbReference type="Gene3D" id="3.30.565.10">
    <property type="entry name" value="Histidine kinase-like ATPase, C-terminal domain"/>
    <property type="match status" value="1"/>
</dbReference>
<dbReference type="PROSITE" id="PS50113">
    <property type="entry name" value="PAC"/>
    <property type="match status" value="1"/>
</dbReference>
<dbReference type="Pfam" id="PF13426">
    <property type="entry name" value="PAS_9"/>
    <property type="match status" value="1"/>
</dbReference>
<dbReference type="InterPro" id="IPR036097">
    <property type="entry name" value="HisK_dim/P_sf"/>
</dbReference>
<dbReference type="SMART" id="SM00086">
    <property type="entry name" value="PAC"/>
    <property type="match status" value="1"/>
</dbReference>
<evidence type="ECO:0000256" key="4">
    <source>
        <dbReference type="PROSITE-ProRule" id="PRU00169"/>
    </source>
</evidence>
<dbReference type="Pfam" id="PF00512">
    <property type="entry name" value="HisKA"/>
    <property type="match status" value="1"/>
</dbReference>
<dbReference type="NCBIfam" id="TIGR00229">
    <property type="entry name" value="sensory_box"/>
    <property type="match status" value="1"/>
</dbReference>
<feature type="modified residue" description="4-aspartylphosphate" evidence="4">
    <location>
        <position position="464"/>
    </location>
</feature>
<dbReference type="SUPFAM" id="SSF55785">
    <property type="entry name" value="PYP-like sensor domain (PAS domain)"/>
    <property type="match status" value="1"/>
</dbReference>
<dbReference type="SMART" id="SM00387">
    <property type="entry name" value="HATPase_c"/>
    <property type="match status" value="1"/>
</dbReference>
<protein>
    <recommendedName>
        <fullName evidence="2">histidine kinase</fullName>
        <ecNumber evidence="2">2.7.13.3</ecNumber>
    </recommendedName>
</protein>
<dbReference type="AlphaFoldDB" id="A0A6M5YIJ2"/>
<dbReference type="EC" id="2.7.13.3" evidence="2"/>
<dbReference type="EMBL" id="CP053452">
    <property type="protein sequence ID" value="QJW93899.1"/>
    <property type="molecule type" value="Genomic_DNA"/>
</dbReference>
<dbReference type="Gene3D" id="3.40.50.2300">
    <property type="match status" value="1"/>
</dbReference>
<evidence type="ECO:0000256" key="3">
    <source>
        <dbReference type="ARBA" id="ARBA00022553"/>
    </source>
</evidence>
<dbReference type="SUPFAM" id="SSF55874">
    <property type="entry name" value="ATPase domain of HSP90 chaperone/DNA topoisomerase II/histidine kinase"/>
    <property type="match status" value="1"/>
</dbReference>
<dbReference type="SMART" id="SM00448">
    <property type="entry name" value="REC"/>
    <property type="match status" value="1"/>
</dbReference>
<gene>
    <name evidence="9" type="ORF">FTUN_1413</name>
</gene>
<dbReference type="PROSITE" id="PS50109">
    <property type="entry name" value="HIS_KIN"/>
    <property type="match status" value="1"/>
</dbReference>
<feature type="domain" description="PAC" evidence="8">
    <location>
        <begin position="105"/>
        <end position="157"/>
    </location>
</feature>
<evidence type="ECO:0000313" key="10">
    <source>
        <dbReference type="Proteomes" id="UP000503447"/>
    </source>
</evidence>
<dbReference type="KEGG" id="ftj:FTUN_1413"/>
<dbReference type="InterPro" id="IPR001789">
    <property type="entry name" value="Sig_transdc_resp-reg_receiver"/>
</dbReference>
<dbReference type="RefSeq" id="WP_171470003.1">
    <property type="nucleotide sequence ID" value="NZ_CP053452.2"/>
</dbReference>
<dbReference type="InterPro" id="IPR000700">
    <property type="entry name" value="PAS-assoc_C"/>
</dbReference>
<proteinExistence type="predicted"/>
<dbReference type="SUPFAM" id="SSF47384">
    <property type="entry name" value="Homodimeric domain of signal transducing histidine kinase"/>
    <property type="match status" value="1"/>
</dbReference>
<dbReference type="InterPro" id="IPR005467">
    <property type="entry name" value="His_kinase_dom"/>
</dbReference>
<reference evidence="10" key="1">
    <citation type="submission" date="2020-05" db="EMBL/GenBank/DDBJ databases">
        <title>Frigoriglobus tundricola gen. nov., sp. nov., a psychrotolerant cellulolytic planctomycete of the family Gemmataceae with two divergent copies of 16S rRNA gene.</title>
        <authorList>
            <person name="Kulichevskaya I.S."/>
            <person name="Ivanova A.A."/>
            <person name="Naumoff D.G."/>
            <person name="Beletsky A.V."/>
            <person name="Rijpstra W.I.C."/>
            <person name="Sinninghe Damste J.S."/>
            <person name="Mardanov A.V."/>
            <person name="Ravin N.V."/>
            <person name="Dedysh S.N."/>
        </authorList>
    </citation>
    <scope>NUCLEOTIDE SEQUENCE [LARGE SCALE GENOMIC DNA]</scope>
    <source>
        <strain evidence="10">PL17</strain>
    </source>
</reference>
<dbReference type="InterPro" id="IPR011006">
    <property type="entry name" value="CheY-like_superfamily"/>
</dbReference>
<evidence type="ECO:0000259" key="7">
    <source>
        <dbReference type="PROSITE" id="PS50112"/>
    </source>
</evidence>
<dbReference type="PANTHER" id="PTHR43065">
    <property type="entry name" value="SENSOR HISTIDINE KINASE"/>
    <property type="match status" value="1"/>
</dbReference>
<evidence type="ECO:0000259" key="8">
    <source>
        <dbReference type="PROSITE" id="PS50113"/>
    </source>
</evidence>
<dbReference type="Gene3D" id="3.30.450.20">
    <property type="entry name" value="PAS domain"/>
    <property type="match status" value="1"/>
</dbReference>
<evidence type="ECO:0000256" key="2">
    <source>
        <dbReference type="ARBA" id="ARBA00012438"/>
    </source>
</evidence>
<dbReference type="InterPro" id="IPR000014">
    <property type="entry name" value="PAS"/>
</dbReference>
<feature type="domain" description="PAS" evidence="7">
    <location>
        <begin position="29"/>
        <end position="102"/>
    </location>
</feature>
<dbReference type="InterPro" id="IPR003594">
    <property type="entry name" value="HATPase_dom"/>
</dbReference>
<dbReference type="GO" id="GO:0000155">
    <property type="term" value="F:phosphorelay sensor kinase activity"/>
    <property type="evidence" value="ECO:0007669"/>
    <property type="project" value="InterPro"/>
</dbReference>
<name>A0A6M5YIJ2_9BACT</name>
<organism evidence="9 10">
    <name type="scientific">Frigoriglobus tundricola</name>
    <dbReference type="NCBI Taxonomy" id="2774151"/>
    <lineage>
        <taxon>Bacteria</taxon>
        <taxon>Pseudomonadati</taxon>
        <taxon>Planctomycetota</taxon>
        <taxon>Planctomycetia</taxon>
        <taxon>Gemmatales</taxon>
        <taxon>Gemmataceae</taxon>
        <taxon>Frigoriglobus</taxon>
    </lineage>
</organism>
<dbReference type="Pfam" id="PF02518">
    <property type="entry name" value="HATPase_c"/>
    <property type="match status" value="1"/>
</dbReference>